<reference evidence="3" key="1">
    <citation type="submission" date="2012-12" db="EMBL/GenBank/DDBJ databases">
        <authorList>
            <person name="Hellsten U."/>
            <person name="Grimwood J."/>
            <person name="Chapman J.A."/>
            <person name="Shapiro H."/>
            <person name="Aerts A."/>
            <person name="Otillar R.P."/>
            <person name="Terry A.Y."/>
            <person name="Boore J.L."/>
            <person name="Simakov O."/>
            <person name="Marletaz F."/>
            <person name="Cho S.-J."/>
            <person name="Edsinger-Gonzales E."/>
            <person name="Havlak P."/>
            <person name="Kuo D.-H."/>
            <person name="Larsson T."/>
            <person name="Lv J."/>
            <person name="Arendt D."/>
            <person name="Savage R."/>
            <person name="Osoegawa K."/>
            <person name="de Jong P."/>
            <person name="Lindberg D.R."/>
            <person name="Seaver E.C."/>
            <person name="Weisblat D.A."/>
            <person name="Putnam N.H."/>
            <person name="Grigoriev I.V."/>
            <person name="Rokhsar D.S."/>
        </authorList>
    </citation>
    <scope>NUCLEOTIDE SEQUENCE</scope>
</reference>
<reference evidence="2" key="3">
    <citation type="submission" date="2015-06" db="UniProtKB">
        <authorList>
            <consortium name="EnsemblMetazoa"/>
        </authorList>
    </citation>
    <scope>IDENTIFICATION</scope>
</reference>
<protein>
    <recommendedName>
        <fullName evidence="4">Endonuclease/exonuclease/phosphatase domain-containing protein</fullName>
    </recommendedName>
</protein>
<dbReference type="EnsemblMetazoa" id="HelroT177595">
    <property type="protein sequence ID" value="HelroP177595"/>
    <property type="gene ID" value="HelroG177595"/>
</dbReference>
<gene>
    <name evidence="2" type="primary">20206320</name>
    <name evidence="1" type="ORF">HELRODRAFT_177595</name>
</gene>
<organism evidence="2 3">
    <name type="scientific">Helobdella robusta</name>
    <name type="common">Californian leech</name>
    <dbReference type="NCBI Taxonomy" id="6412"/>
    <lineage>
        <taxon>Eukaryota</taxon>
        <taxon>Metazoa</taxon>
        <taxon>Spiralia</taxon>
        <taxon>Lophotrochozoa</taxon>
        <taxon>Annelida</taxon>
        <taxon>Clitellata</taxon>
        <taxon>Hirudinea</taxon>
        <taxon>Rhynchobdellida</taxon>
        <taxon>Glossiphoniidae</taxon>
        <taxon>Helobdella</taxon>
    </lineage>
</organism>
<sequence length="186" mass="21433">MERESYDWDYTNKRRSNKLGFFLTERAIPAILLRCLLLRAKIDSNPAPNAGQLNFLQLNCNSIKNKHEVIQQHSIDHNIHIAALQESKLSKSFKTPVFRDYAIYRKDRGNGRGGGLIKTHPQQHSLQHNVTTRYSLNCTCVCVCWMMIEIKVTMNGTALILHNYTTLLHMLKCITGTFFCFCDVNE</sequence>
<dbReference type="KEGG" id="hro:HELRODRAFT_177595"/>
<dbReference type="SUPFAM" id="SSF56219">
    <property type="entry name" value="DNase I-like"/>
    <property type="match status" value="1"/>
</dbReference>
<dbReference type="Gene3D" id="3.60.10.10">
    <property type="entry name" value="Endonuclease/exonuclease/phosphatase"/>
    <property type="match status" value="1"/>
</dbReference>
<evidence type="ECO:0008006" key="4">
    <source>
        <dbReference type="Google" id="ProtNLM"/>
    </source>
</evidence>
<dbReference type="OrthoDB" id="8064697at2759"/>
<evidence type="ECO:0000313" key="1">
    <source>
        <dbReference type="EMBL" id="ESN97932.1"/>
    </source>
</evidence>
<evidence type="ECO:0000313" key="3">
    <source>
        <dbReference type="Proteomes" id="UP000015101"/>
    </source>
</evidence>
<dbReference type="InterPro" id="IPR036691">
    <property type="entry name" value="Endo/exonu/phosph_ase_sf"/>
</dbReference>
<reference evidence="1 3" key="2">
    <citation type="journal article" date="2013" name="Nature">
        <title>Insights into bilaterian evolution from three spiralian genomes.</title>
        <authorList>
            <person name="Simakov O."/>
            <person name="Marletaz F."/>
            <person name="Cho S.J."/>
            <person name="Edsinger-Gonzales E."/>
            <person name="Havlak P."/>
            <person name="Hellsten U."/>
            <person name="Kuo D.H."/>
            <person name="Larsson T."/>
            <person name="Lv J."/>
            <person name="Arendt D."/>
            <person name="Savage R."/>
            <person name="Osoegawa K."/>
            <person name="de Jong P."/>
            <person name="Grimwood J."/>
            <person name="Chapman J.A."/>
            <person name="Shapiro H."/>
            <person name="Aerts A."/>
            <person name="Otillar R.P."/>
            <person name="Terry A.Y."/>
            <person name="Boore J.L."/>
            <person name="Grigoriev I.V."/>
            <person name="Lindberg D.R."/>
            <person name="Seaver E.C."/>
            <person name="Weisblat D.A."/>
            <person name="Putnam N.H."/>
            <person name="Rokhsar D.S."/>
        </authorList>
    </citation>
    <scope>NUCLEOTIDE SEQUENCE</scope>
</reference>
<proteinExistence type="predicted"/>
<keyword evidence="3" id="KW-1185">Reference proteome</keyword>
<dbReference type="GeneID" id="20206320"/>
<dbReference type="RefSeq" id="XP_009024004.1">
    <property type="nucleotide sequence ID" value="XM_009025756.1"/>
</dbReference>
<dbReference type="InParanoid" id="T1FBX1"/>
<dbReference type="CTD" id="20206320"/>
<dbReference type="HOGENOM" id="CLU_1455963_0_0_1"/>
<dbReference type="AlphaFoldDB" id="T1FBX1"/>
<dbReference type="EMBL" id="AMQM01006099">
    <property type="status" value="NOT_ANNOTATED_CDS"/>
    <property type="molecule type" value="Genomic_DNA"/>
</dbReference>
<name>T1FBX1_HELRO</name>
<accession>T1FBX1</accession>
<dbReference type="Proteomes" id="UP000015101">
    <property type="component" value="Unassembled WGS sequence"/>
</dbReference>
<dbReference type="EMBL" id="KB097269">
    <property type="protein sequence ID" value="ESN97932.1"/>
    <property type="molecule type" value="Genomic_DNA"/>
</dbReference>
<evidence type="ECO:0000313" key="2">
    <source>
        <dbReference type="EnsemblMetazoa" id="HelroP177595"/>
    </source>
</evidence>